<name>A0ABV2MW61_9HYPH</name>
<accession>A0ABV2MW61</accession>
<comment type="caution">
    <text evidence="1">The sequence shown here is derived from an EMBL/GenBank/DDBJ whole genome shotgun (WGS) entry which is preliminary data.</text>
</comment>
<sequence length="130" mass="14741">MRCCPGEKAEQAARSAQNRTYDPLNLRQLGLDAQFVLRERLGSGSHVRLNLYRVYDEINDGVWSNPTGNRLVGNNLCYGNKLYKTIEALCAEAAESRIGWQCEKKIIFLGVLETQRLNHCAMVDLLLRRG</sequence>
<dbReference type="EMBL" id="JBEPML010000003">
    <property type="protein sequence ID" value="MET3791021.1"/>
    <property type="molecule type" value="Genomic_DNA"/>
</dbReference>
<gene>
    <name evidence="1" type="ORF">ABID37_001224</name>
</gene>
<protein>
    <submittedName>
        <fullName evidence="1">Uncharacterized protein</fullName>
    </submittedName>
</protein>
<reference evidence="1 2" key="1">
    <citation type="submission" date="2024-06" db="EMBL/GenBank/DDBJ databases">
        <title>Genomic Encyclopedia of Type Strains, Phase IV (KMG-IV): sequencing the most valuable type-strain genomes for metagenomic binning, comparative biology and taxonomic classification.</title>
        <authorList>
            <person name="Goeker M."/>
        </authorList>
    </citation>
    <scope>NUCLEOTIDE SEQUENCE [LARGE SCALE GENOMIC DNA]</scope>
    <source>
        <strain evidence="1 2">DSM 27865</strain>
    </source>
</reference>
<evidence type="ECO:0000313" key="1">
    <source>
        <dbReference type="EMBL" id="MET3791021.1"/>
    </source>
</evidence>
<evidence type="ECO:0000313" key="2">
    <source>
        <dbReference type="Proteomes" id="UP001549076"/>
    </source>
</evidence>
<keyword evidence="2" id="KW-1185">Reference proteome</keyword>
<dbReference type="Proteomes" id="UP001549076">
    <property type="component" value="Unassembled WGS sequence"/>
</dbReference>
<organism evidence="1 2">
    <name type="scientific">Aquamicrobium terrae</name>
    <dbReference type="NCBI Taxonomy" id="1324945"/>
    <lineage>
        <taxon>Bacteria</taxon>
        <taxon>Pseudomonadati</taxon>
        <taxon>Pseudomonadota</taxon>
        <taxon>Alphaproteobacteria</taxon>
        <taxon>Hyphomicrobiales</taxon>
        <taxon>Phyllobacteriaceae</taxon>
        <taxon>Aquamicrobium</taxon>
    </lineage>
</organism>
<proteinExistence type="predicted"/>